<dbReference type="InterPro" id="IPR027794">
    <property type="entry name" value="tRNase_Z_dom"/>
</dbReference>
<dbReference type="PANTHER" id="PTHR12553">
    <property type="entry name" value="ZINC PHOSPHODIESTERASE ELAC PROTEIN 2"/>
    <property type="match status" value="1"/>
</dbReference>
<keyword evidence="7" id="KW-0479">Metal-binding</keyword>
<feature type="region of interest" description="Disordered" evidence="11">
    <location>
        <begin position="964"/>
        <end position="1016"/>
    </location>
</feature>
<dbReference type="GO" id="GO:0046872">
    <property type="term" value="F:metal ion binding"/>
    <property type="evidence" value="ECO:0007669"/>
    <property type="project" value="UniProtKB-KW"/>
</dbReference>
<evidence type="ECO:0000313" key="15">
    <source>
        <dbReference type="Proteomes" id="UP001303373"/>
    </source>
</evidence>
<dbReference type="InterPro" id="IPR047151">
    <property type="entry name" value="RNZ2-like"/>
</dbReference>
<evidence type="ECO:0000256" key="9">
    <source>
        <dbReference type="ARBA" id="ARBA00022801"/>
    </source>
</evidence>
<evidence type="ECO:0000259" key="13">
    <source>
        <dbReference type="Pfam" id="PF13691"/>
    </source>
</evidence>
<evidence type="ECO:0000256" key="5">
    <source>
        <dbReference type="ARBA" id="ARBA00022694"/>
    </source>
</evidence>
<dbReference type="SUPFAM" id="SSF56281">
    <property type="entry name" value="Metallo-hydrolase/oxidoreductase"/>
    <property type="match status" value="2"/>
</dbReference>
<dbReference type="Pfam" id="PF00753">
    <property type="entry name" value="Lactamase_B"/>
    <property type="match status" value="1"/>
</dbReference>
<feature type="domain" description="tRNase Z endonuclease" evidence="13">
    <location>
        <begin position="6"/>
        <end position="68"/>
    </location>
</feature>
<dbReference type="GO" id="GO:0005739">
    <property type="term" value="C:mitochondrion"/>
    <property type="evidence" value="ECO:0007669"/>
    <property type="project" value="TreeGrafter"/>
</dbReference>
<dbReference type="CDD" id="cd07718">
    <property type="entry name" value="RNaseZ_ELAC1_ELAC2-C-term-like_MBL-fold"/>
    <property type="match status" value="1"/>
</dbReference>
<dbReference type="Pfam" id="PF13691">
    <property type="entry name" value="Lactamase_B_4"/>
    <property type="match status" value="1"/>
</dbReference>
<dbReference type="EMBL" id="CP138589">
    <property type="protein sequence ID" value="WPH03372.1"/>
    <property type="molecule type" value="Genomic_DNA"/>
</dbReference>
<evidence type="ECO:0000256" key="8">
    <source>
        <dbReference type="ARBA" id="ARBA00022759"/>
    </source>
</evidence>
<keyword evidence="9" id="KW-0378">Hydrolase</keyword>
<keyword evidence="15" id="KW-1185">Reference proteome</keyword>
<dbReference type="EC" id="3.1.26.11" evidence="4"/>
<dbReference type="InterPro" id="IPR001279">
    <property type="entry name" value="Metallo-B-lactamas"/>
</dbReference>
<comment type="cofactor">
    <cofactor evidence="2">
        <name>Zn(2+)</name>
        <dbReference type="ChEBI" id="CHEBI:29105"/>
    </cofactor>
</comment>
<name>A0AAQ3M7L1_9PEZI</name>
<keyword evidence="5" id="KW-0819">tRNA processing</keyword>
<sequence length="1016" mass="110408">MKSHVQILTTPTADTPGTSLLLHFDNKRYLIGSLAEGTQRSCIQMGARMLKVGQCFITGRTEWKNMGGLIGMILTLADAAAASRQSNHEEAKKKALIRAKKLGVQNDHAKLREFEEEIKKEQSTGLTLFAPPNTNHFLATARRFVFRRGLPINVHEIDESQGKFRSETEWAPYWADDNVKVWAMSIKPSSSQEGNLESNISTGTVSPRKRSFEEMHAQSNSSSGLEDSLSLRDRHQLTTKAVVSEMFSSNWRLDTLYETPLSQVKLPATVFVRNTETHKIEKYTGPLPGDGKPMDHPDITVLVRKPWPGAMIESLPHTEPAKEAVSYIIRNHVQRGKFHTERAEALKVPKGPAYAELAKGNSVTNTDGETITPEMVLGESKEGGGLAVIDLPDASYIEPLLARPEWREPAVMAGVGAIVWLCGKGVATDSRLHAFMEDFSKLEHVVSSPEHCPNHISLDSVAASTIRLRRVDPKRYEIPAHKNEPLLPPTSLPKGVHVAHRGQYVELEPAIKISNKLSVPNLDVAATESEMAEDVVSEGLKAQEAAAKDEEAEKWASTLPPGAKDAEVITLGTGSALPSKYRNVSATLVRVPGWGNVLFDCGENTLGQLKRVFQAEELRQVLKDLKILVISHMHADHHLGTVGVVKAWYEIAHKGQPLPEGVNAKSAFAETGGLAIMAEPAMMQWLKEYAFIEDYGYSRIAPIYVTAPRNQSSELGWFVAPSELAGVSAHARSALLAANKVAPSFVALTDFQAAAVKHCHGARAVSLTFPSGFKASYSGDCRPSRAFAEIGKGSTVCIHEATFDDELQGDAQAKNHSTTSEALSVAQAMNARACVLTHFSQRYQKLPVLERGSEDQAIDILSTAEDEDTDENATGPIESGDGPPRPADPMEGVAPTLPNQNVSGAGEQYTLPPKSSATLEAVKFKLTTDMKVAVAFDYMRVKVGEIPELEKFTPALLKLFAEEETNEDQVEVNGLDEKTSGKKNNQKSKGGGNGNGNGKSRSGGKGNGKGNAEKKA</sequence>
<dbReference type="InterPro" id="IPR036866">
    <property type="entry name" value="RibonucZ/Hydroxyglut_hydro"/>
</dbReference>
<evidence type="ECO:0000259" key="12">
    <source>
        <dbReference type="Pfam" id="PF00753"/>
    </source>
</evidence>
<keyword evidence="8" id="KW-0255">Endonuclease</keyword>
<evidence type="ECO:0000256" key="10">
    <source>
        <dbReference type="ARBA" id="ARBA00022833"/>
    </source>
</evidence>
<feature type="domain" description="Metallo-beta-lactamase" evidence="12">
    <location>
        <begin position="583"/>
        <end position="648"/>
    </location>
</feature>
<evidence type="ECO:0000256" key="1">
    <source>
        <dbReference type="ARBA" id="ARBA00000402"/>
    </source>
</evidence>
<dbReference type="GO" id="GO:0042781">
    <property type="term" value="F:3'-tRNA processing endoribonuclease activity"/>
    <property type="evidence" value="ECO:0007669"/>
    <property type="project" value="UniProtKB-EC"/>
</dbReference>
<feature type="region of interest" description="Disordered" evidence="11">
    <location>
        <begin position="863"/>
        <end position="912"/>
    </location>
</feature>
<protein>
    <recommendedName>
        <fullName evidence="4">ribonuclease Z</fullName>
        <ecNumber evidence="4">3.1.26.11</ecNumber>
    </recommendedName>
</protein>
<dbReference type="PANTHER" id="PTHR12553:SF49">
    <property type="entry name" value="ZINC PHOSPHODIESTERASE ELAC PROTEIN 2"/>
    <property type="match status" value="1"/>
</dbReference>
<keyword evidence="10" id="KW-0862">Zinc</keyword>
<keyword evidence="6" id="KW-0540">Nuclease</keyword>
<dbReference type="Gene3D" id="3.60.15.10">
    <property type="entry name" value="Ribonuclease Z/Hydroxyacylglutathione hydrolase-like"/>
    <property type="match status" value="2"/>
</dbReference>
<feature type="compositionally biased region" description="Gly residues" evidence="11">
    <location>
        <begin position="989"/>
        <end position="1009"/>
    </location>
</feature>
<evidence type="ECO:0000313" key="14">
    <source>
        <dbReference type="EMBL" id="WPH03372.1"/>
    </source>
</evidence>
<accession>A0AAQ3M7L1</accession>
<comment type="similarity">
    <text evidence="3">Belongs to the RNase Z family.</text>
</comment>
<evidence type="ECO:0000256" key="11">
    <source>
        <dbReference type="SAM" id="MobiDB-lite"/>
    </source>
</evidence>
<dbReference type="Proteomes" id="UP001303373">
    <property type="component" value="Chromosome 10"/>
</dbReference>
<evidence type="ECO:0000256" key="6">
    <source>
        <dbReference type="ARBA" id="ARBA00022722"/>
    </source>
</evidence>
<dbReference type="AlphaFoldDB" id="A0AAQ3M7L1"/>
<organism evidence="14 15">
    <name type="scientific">Acrodontium crateriforme</name>
    <dbReference type="NCBI Taxonomy" id="150365"/>
    <lineage>
        <taxon>Eukaryota</taxon>
        <taxon>Fungi</taxon>
        <taxon>Dikarya</taxon>
        <taxon>Ascomycota</taxon>
        <taxon>Pezizomycotina</taxon>
        <taxon>Dothideomycetes</taxon>
        <taxon>Dothideomycetidae</taxon>
        <taxon>Mycosphaerellales</taxon>
        <taxon>Teratosphaeriaceae</taxon>
        <taxon>Acrodontium</taxon>
    </lineage>
</organism>
<evidence type="ECO:0000256" key="4">
    <source>
        <dbReference type="ARBA" id="ARBA00012477"/>
    </source>
</evidence>
<comment type="catalytic activity">
    <reaction evidence="1">
        <text>Endonucleolytic cleavage of RNA, removing extra 3' nucleotides from tRNA precursor, generating 3' termini of tRNAs. A 3'-hydroxy group is left at the tRNA terminus and a 5'-phosphoryl group is left at the trailer molecule.</text>
        <dbReference type="EC" id="3.1.26.11"/>
    </reaction>
</comment>
<proteinExistence type="inferred from homology"/>
<evidence type="ECO:0000256" key="7">
    <source>
        <dbReference type="ARBA" id="ARBA00022723"/>
    </source>
</evidence>
<reference evidence="14 15" key="1">
    <citation type="submission" date="2023-11" db="EMBL/GenBank/DDBJ databases">
        <title>An acidophilic fungus is an integral part of prey digestion in a carnivorous sundew plant.</title>
        <authorList>
            <person name="Tsai I.J."/>
        </authorList>
    </citation>
    <scope>NUCLEOTIDE SEQUENCE [LARGE SCALE GENOMIC DNA]</scope>
    <source>
        <strain evidence="14">169a</strain>
    </source>
</reference>
<gene>
    <name evidence="14" type="ORF">R9X50_00625100</name>
</gene>
<evidence type="ECO:0000256" key="2">
    <source>
        <dbReference type="ARBA" id="ARBA00001947"/>
    </source>
</evidence>
<evidence type="ECO:0000256" key="3">
    <source>
        <dbReference type="ARBA" id="ARBA00007823"/>
    </source>
</evidence>
<dbReference type="GO" id="GO:1990180">
    <property type="term" value="P:mitochondrial tRNA 3'-end processing"/>
    <property type="evidence" value="ECO:0007669"/>
    <property type="project" value="TreeGrafter"/>
</dbReference>